<dbReference type="PANTHER" id="PTHR43806">
    <property type="entry name" value="PEPTIDASE S8"/>
    <property type="match status" value="1"/>
</dbReference>
<dbReference type="PROSITE" id="PS00136">
    <property type="entry name" value="SUBTILASE_ASP"/>
    <property type="match status" value="1"/>
</dbReference>
<dbReference type="InterPro" id="IPR036852">
    <property type="entry name" value="Peptidase_S8/S53_dom_sf"/>
</dbReference>
<comment type="similarity">
    <text evidence="1 6 7">Belongs to the peptidase S8 family.</text>
</comment>
<dbReference type="SUPFAM" id="SSF52743">
    <property type="entry name" value="Subtilisin-like"/>
    <property type="match status" value="1"/>
</dbReference>
<organism evidence="11 12">
    <name type="scientific">Phytohabitans rumicis</name>
    <dbReference type="NCBI Taxonomy" id="1076125"/>
    <lineage>
        <taxon>Bacteria</taxon>
        <taxon>Bacillati</taxon>
        <taxon>Actinomycetota</taxon>
        <taxon>Actinomycetes</taxon>
        <taxon>Micromonosporales</taxon>
        <taxon>Micromonosporaceae</taxon>
    </lineage>
</organism>
<feature type="active site" description="Charge relay system" evidence="5 6">
    <location>
        <position position="434"/>
    </location>
</feature>
<evidence type="ECO:0000256" key="8">
    <source>
        <dbReference type="SAM" id="MobiDB-lite"/>
    </source>
</evidence>
<accession>A0A6V8KY81</accession>
<evidence type="ECO:0000256" key="5">
    <source>
        <dbReference type="PIRSR" id="PIRSR615500-1"/>
    </source>
</evidence>
<sequence length="1223" mass="126467">MRPLSHSGRRAAAAVAATLTCLSAFVLANGNGAAEVQPARVTLAGQPAGSVTVTLITGDRVMLGTGPQPPLRVEPANPLAPMRFAQFARHGDWYVIPGDAAALLRSGVLDRELFNVTGLVRQGYDDARTDALPLLVKDAKPPAGARPMRTLPKLGITAVSEPKKDAAALWSTLRAGPATARGSGARIWLNRRVHAALDVSVPRIGAPTAWQAGYRGRGVTVAVLDTGIAADHPDFAGRIGPTKDFSGKGSVADGNGHGTHVASTAAGSGAASDGKYQGVAPEATIAAGKVLDDSGSGTMDAVLAGMEWAAGEVGAKVVNMSLSSGPTDGTDPVSAAVNELTNATGALFVTAAGNDGAEQGVSSPATADAALAVGSVSKEDVPSEFSNRGPRLGDFAVKPDLVAPGEAIAAARPAAVDPIGEPVGDAYQRLDGTSMATPHVAGAAALLAQQHPDWPGERLKSALMSTAAPVAGADVFAVGAGRVDVARAISQAVSAVPGSVSAYLRWPNAGVTQRHAVTYDNTGSEPVTLDLDLSPDVPATLSATTVTVPAGGQAKVELTVTARDGGAGAFGGVLTATGPNGIAVRTPVGVRQEPAMHDLTVRLLDRNGDSAGGRASAYVIGIENADFHIALDGDRLRLPAGSYAVHGYVETPRAGQEPSRTTVVHPELSLRDDTEIILDARLGRRTDITLDEPAARGGVSFAIGVTRVADGGPPYQIITAADPRLDELYAATVDGITSDRFAFVRREVRHEPAVELHAEGTDRFEVNAGWFGTAPASDLREELTAVHGGQGRPEDLTGLDATGRLVLLELPATLTDEEVDQRVRNVAASGAKLAMLMVQSEPMAAARTTAAPSTLPTLIGYGPTAARLAAATRGGAVPVRMASHRVAEHRYELAFGTEGRVPERPERTVRTSDLVAVHAAYHRTPGTGPYRAVAAWAQVAGIGAQGLGFPMRTGAERVEYFTPGTWDLESIGSEGWQTDELVARGVRLRTGKPARVEWNKAVAGPTLRGCVQSRFGAAVPCVSRAGNALVAQLPLYGDAAGHPRHPGPRSGSDVDTGSTSLFRDGHLVATHPTPGAGRFEVPAAGASYRLVADATRTATWWPLSTKVHAEWTFRSSAADDGKALPLLTVRFDPAVDLNNTAPGAQAFAIPLRIERQDGPANITALTVDVSYDDGATWSPAKMAGSRALIHHPPSGFVSLRVKSADADGNTLQQSIIRAYQLSA</sequence>
<dbReference type="PRINTS" id="PR00723">
    <property type="entry name" value="SUBTILISIN"/>
</dbReference>
<dbReference type="PROSITE" id="PS51892">
    <property type="entry name" value="SUBTILASE"/>
    <property type="match status" value="1"/>
</dbReference>
<dbReference type="RefSeq" id="WP_173073464.1">
    <property type="nucleotide sequence ID" value="NZ_BAABJB010000025.1"/>
</dbReference>
<feature type="region of interest" description="Disordered" evidence="8">
    <location>
        <begin position="240"/>
        <end position="273"/>
    </location>
</feature>
<dbReference type="PANTHER" id="PTHR43806:SF65">
    <property type="entry name" value="SERINE PROTEASE APRX"/>
    <property type="match status" value="1"/>
</dbReference>
<feature type="active site" description="Charge relay system" evidence="5 6">
    <location>
        <position position="257"/>
    </location>
</feature>
<dbReference type="InterPro" id="IPR050131">
    <property type="entry name" value="Peptidase_S8_subtilisin-like"/>
</dbReference>
<dbReference type="PROSITE" id="PS00138">
    <property type="entry name" value="SUBTILASE_SER"/>
    <property type="match status" value="1"/>
</dbReference>
<dbReference type="Proteomes" id="UP000482960">
    <property type="component" value="Unassembled WGS sequence"/>
</dbReference>
<dbReference type="InterPro" id="IPR000209">
    <property type="entry name" value="Peptidase_S8/S53_dom"/>
</dbReference>
<evidence type="ECO:0000313" key="11">
    <source>
        <dbReference type="EMBL" id="GFJ86787.1"/>
    </source>
</evidence>
<name>A0A6V8KY81_9ACTN</name>
<dbReference type="GO" id="GO:0006508">
    <property type="term" value="P:proteolysis"/>
    <property type="evidence" value="ECO:0007669"/>
    <property type="project" value="UniProtKB-KW"/>
</dbReference>
<evidence type="ECO:0000256" key="1">
    <source>
        <dbReference type="ARBA" id="ARBA00011073"/>
    </source>
</evidence>
<evidence type="ECO:0000259" key="10">
    <source>
        <dbReference type="Pfam" id="PF00082"/>
    </source>
</evidence>
<gene>
    <name evidence="11" type="ORF">Prum_004290</name>
</gene>
<reference evidence="11 12" key="1">
    <citation type="submission" date="2020-03" db="EMBL/GenBank/DDBJ databases">
        <title>Whole genome shotgun sequence of Phytohabitans rumicis NBRC 108638.</title>
        <authorList>
            <person name="Komaki H."/>
            <person name="Tamura T."/>
        </authorList>
    </citation>
    <scope>NUCLEOTIDE SEQUENCE [LARGE SCALE GENOMIC DNA]</scope>
    <source>
        <strain evidence="11 12">NBRC 108638</strain>
    </source>
</reference>
<evidence type="ECO:0000256" key="4">
    <source>
        <dbReference type="ARBA" id="ARBA00022825"/>
    </source>
</evidence>
<keyword evidence="4 6" id="KW-0720">Serine protease</keyword>
<dbReference type="InterPro" id="IPR023828">
    <property type="entry name" value="Peptidase_S8_Ser-AS"/>
</dbReference>
<evidence type="ECO:0000313" key="12">
    <source>
        <dbReference type="Proteomes" id="UP000482960"/>
    </source>
</evidence>
<protein>
    <submittedName>
        <fullName evidence="11">Peptidase</fullName>
    </submittedName>
</protein>
<evidence type="ECO:0000256" key="9">
    <source>
        <dbReference type="SAM" id="SignalP"/>
    </source>
</evidence>
<evidence type="ECO:0000256" key="6">
    <source>
        <dbReference type="PROSITE-ProRule" id="PRU01240"/>
    </source>
</evidence>
<feature type="chain" id="PRO_5039275641" evidence="9">
    <location>
        <begin position="29"/>
        <end position="1223"/>
    </location>
</feature>
<dbReference type="Pfam" id="PF00082">
    <property type="entry name" value="Peptidase_S8"/>
    <property type="match status" value="1"/>
</dbReference>
<keyword evidence="3 6" id="KW-0378">Hydrolase</keyword>
<comment type="caution">
    <text evidence="11">The sequence shown here is derived from an EMBL/GenBank/DDBJ whole genome shotgun (WGS) entry which is preliminary data.</text>
</comment>
<feature type="signal peptide" evidence="9">
    <location>
        <begin position="1"/>
        <end position="28"/>
    </location>
</feature>
<dbReference type="GO" id="GO:0004252">
    <property type="term" value="F:serine-type endopeptidase activity"/>
    <property type="evidence" value="ECO:0007669"/>
    <property type="project" value="UniProtKB-UniRule"/>
</dbReference>
<dbReference type="InterPro" id="IPR015500">
    <property type="entry name" value="Peptidase_S8_subtilisin-rel"/>
</dbReference>
<feature type="domain" description="Peptidase S8/S53" evidence="10">
    <location>
        <begin position="216"/>
        <end position="474"/>
    </location>
</feature>
<proteinExistence type="inferred from homology"/>
<keyword evidence="9" id="KW-0732">Signal</keyword>
<dbReference type="Gene3D" id="3.40.50.200">
    <property type="entry name" value="Peptidase S8/S53 domain"/>
    <property type="match status" value="1"/>
</dbReference>
<dbReference type="EMBL" id="BLPG01000001">
    <property type="protein sequence ID" value="GFJ86787.1"/>
    <property type="molecule type" value="Genomic_DNA"/>
</dbReference>
<keyword evidence="2 6" id="KW-0645">Protease</keyword>
<dbReference type="PROSITE" id="PS00137">
    <property type="entry name" value="SUBTILASE_HIS"/>
    <property type="match status" value="1"/>
</dbReference>
<reference evidence="11 12" key="2">
    <citation type="submission" date="2020-03" db="EMBL/GenBank/DDBJ databases">
        <authorList>
            <person name="Ichikawa N."/>
            <person name="Kimura A."/>
            <person name="Kitahashi Y."/>
            <person name="Uohara A."/>
        </authorList>
    </citation>
    <scope>NUCLEOTIDE SEQUENCE [LARGE SCALE GENOMIC DNA]</scope>
    <source>
        <strain evidence="11 12">NBRC 108638</strain>
    </source>
</reference>
<dbReference type="AlphaFoldDB" id="A0A6V8KY81"/>
<feature type="compositionally biased region" description="Low complexity" evidence="8">
    <location>
        <begin position="262"/>
        <end position="273"/>
    </location>
</feature>
<keyword evidence="12" id="KW-1185">Reference proteome</keyword>
<feature type="active site" description="Charge relay system" evidence="5 6">
    <location>
        <position position="225"/>
    </location>
</feature>
<evidence type="ECO:0000256" key="3">
    <source>
        <dbReference type="ARBA" id="ARBA00022801"/>
    </source>
</evidence>
<evidence type="ECO:0000256" key="2">
    <source>
        <dbReference type="ARBA" id="ARBA00022670"/>
    </source>
</evidence>
<evidence type="ECO:0000256" key="7">
    <source>
        <dbReference type="RuleBase" id="RU003355"/>
    </source>
</evidence>
<dbReference type="InterPro" id="IPR022398">
    <property type="entry name" value="Peptidase_S8_His-AS"/>
</dbReference>
<dbReference type="InterPro" id="IPR023827">
    <property type="entry name" value="Peptidase_S8_Asp-AS"/>
</dbReference>